<feature type="transmembrane region" description="Helical" evidence="5">
    <location>
        <begin position="12"/>
        <end position="30"/>
    </location>
</feature>
<evidence type="ECO:0000256" key="2">
    <source>
        <dbReference type="ARBA" id="ARBA00022692"/>
    </source>
</evidence>
<evidence type="ECO:0000313" key="7">
    <source>
        <dbReference type="Proteomes" id="UP001153636"/>
    </source>
</evidence>
<evidence type="ECO:0000313" key="6">
    <source>
        <dbReference type="EMBL" id="CAH1101759.1"/>
    </source>
</evidence>
<dbReference type="Proteomes" id="UP001153636">
    <property type="component" value="Chromosome 12"/>
</dbReference>
<feature type="transmembrane region" description="Helical" evidence="5">
    <location>
        <begin position="1022"/>
        <end position="1044"/>
    </location>
</feature>
<feature type="transmembrane region" description="Helical" evidence="5">
    <location>
        <begin position="1099"/>
        <end position="1121"/>
    </location>
</feature>
<keyword evidence="3 5" id="KW-1133">Transmembrane helix</keyword>
<dbReference type="InterPro" id="IPR000203">
    <property type="entry name" value="GPS"/>
</dbReference>
<feature type="transmembrane region" description="Helical" evidence="5">
    <location>
        <begin position="985"/>
        <end position="1002"/>
    </location>
</feature>
<dbReference type="Pfam" id="PF00002">
    <property type="entry name" value="7tm_2"/>
    <property type="match status" value="1"/>
</dbReference>
<evidence type="ECO:0000256" key="5">
    <source>
        <dbReference type="SAM" id="Phobius"/>
    </source>
</evidence>
<keyword evidence="2 5" id="KW-0812">Transmembrane</keyword>
<evidence type="ECO:0000256" key="3">
    <source>
        <dbReference type="ARBA" id="ARBA00022989"/>
    </source>
</evidence>
<evidence type="ECO:0000256" key="1">
    <source>
        <dbReference type="ARBA" id="ARBA00004141"/>
    </source>
</evidence>
<dbReference type="Gene3D" id="1.20.1070.10">
    <property type="entry name" value="Rhodopsin 7-helix transmembrane proteins"/>
    <property type="match status" value="1"/>
</dbReference>
<dbReference type="SUPFAM" id="SSF81321">
    <property type="entry name" value="Family A G protein-coupled receptor-like"/>
    <property type="match status" value="1"/>
</dbReference>
<reference evidence="6" key="1">
    <citation type="submission" date="2022-01" db="EMBL/GenBank/DDBJ databases">
        <authorList>
            <person name="King R."/>
        </authorList>
    </citation>
    <scope>NUCLEOTIDE SEQUENCE</scope>
</reference>
<dbReference type="GO" id="GO:0004930">
    <property type="term" value="F:G protein-coupled receptor activity"/>
    <property type="evidence" value="ECO:0007669"/>
    <property type="project" value="InterPro"/>
</dbReference>
<dbReference type="Gene3D" id="2.60.220.50">
    <property type="match status" value="1"/>
</dbReference>
<feature type="transmembrane region" description="Helical" evidence="5">
    <location>
        <begin position="877"/>
        <end position="898"/>
    </location>
</feature>
<dbReference type="AlphaFoldDB" id="A0A9P0CGF1"/>
<keyword evidence="4 5" id="KW-0472">Membrane</keyword>
<dbReference type="PANTHER" id="PTHR47767">
    <property type="entry name" value="ADHESION G PROTEIN-COUPLED RECEPTOR G7"/>
    <property type="match status" value="1"/>
</dbReference>
<gene>
    <name evidence="6" type="ORF">PSYICH_LOCUS3312</name>
</gene>
<dbReference type="InterPro" id="IPR046338">
    <property type="entry name" value="GAIN_dom_sf"/>
</dbReference>
<name>A0A9P0CGF1_9CUCU</name>
<comment type="subcellular location">
    <subcellularLocation>
        <location evidence="1">Membrane</location>
        <topology evidence="1">Multi-pass membrane protein</topology>
    </subcellularLocation>
</comment>
<sequence>MCFTREVRSNFVFFSRIAVFVIIILINIAFGTPGSQTCPEDISNISDLNASVTWISRNISNEIIISVPPCTNENGHLVTRICENESWKPERFKCSNISQIRRCPLNFEETSKTCQFISSPRPWSNICTLETLTEPTANTTLENEFVWVPYKRFSKYGPYEAVSWGEDRGKHFDKDLVASIADPDFFNKECLIINTTSEEYFPEFCFKEHRHVCAFNKKEANERCPKNCVSADILSERCYCKKEGFYPSKLTKIETIFDLTVLKDLVKGDECYVSSDLPYVSSKPQALSDKAWFYTDKSLQCSLCTVNILKTISNEEVEMVLNFDDNQIKLSLTIYNPESLFDKASEKTIYCYTDAAQYDLKKRLTVDIVIEYRATLSYNVYEINLEDKYIGNYWCEAYKDINEENVVYSNRVLAYKEKTGNEFSLRVTIKSFCILFPCSYEHSIKYDEVFKKVSLDNLKSEIRVMDIIHFDFESIDLLLHITTNHNQSVMDDFYQLKSELDNLTQISMNTFTSSEYCLPETDDNNLTWPLTRIGQGAVANDMCLQENGLPVVRICEGKFLYGGEWGKMLGECHQDVQVPDSSKYIKSTLNQNISQEIVSNVTSVINADPDLPVLSVYMVSKFMDNMYSQLNNSKFDGVSSTLEITDSLLNINKQSLISAQELLNVSDDLLDLVDNILTESNVQSNVMLLQKNNLIIHISNPLLSGVSGLVVYEQEGKPLRIESLARNTTFESLESDVLIAMIVPEEIFNHLNSSNITIITTLYFKDSFFESNYTKKPSGPVISITIPELGCNLPSTIPILFKVSNYTDQPECGFWDYGKKTMRTKGKWSTVGGNYLGQFENNSLYHICSFSHLTHFSLLRIMLPNEISPVDDRIMDFIFYLGDAITVMGISGIFATAIMFKRWRRKQGTIILLNLSVAILIEVLLMQATDTKILFAPQGCGVLGIFLHYIIISKFCWMLVYSFLQYMRFVRVLSVLPEYIVLKSVIFGWGFAIIPVTIVNIITRSAYTQKKYNFCYPTGVYLYLGTLMPVLIIVCINTYVFIAIMREVTFKNVESHGSKENIHKLQVQLAILLFFVLGVPWLFFVFANLIPVSWIQISLAYFFCVTSNIQGFILFLFYVVFNNETRVAWMTYIGKSRSKSFSISTKLSSRS</sequence>
<proteinExistence type="predicted"/>
<dbReference type="PRINTS" id="PR00249">
    <property type="entry name" value="GPCRSECRETIN"/>
</dbReference>
<dbReference type="EMBL" id="OV651824">
    <property type="protein sequence ID" value="CAH1101759.1"/>
    <property type="molecule type" value="Genomic_DNA"/>
</dbReference>
<dbReference type="InterPro" id="IPR053066">
    <property type="entry name" value="ADGR_G7"/>
</dbReference>
<accession>A0A9P0CGF1</accession>
<protein>
    <submittedName>
        <fullName evidence="6">Uncharacterized protein</fullName>
    </submittedName>
</protein>
<organism evidence="6 7">
    <name type="scientific">Psylliodes chrysocephalus</name>
    <dbReference type="NCBI Taxonomy" id="3402493"/>
    <lineage>
        <taxon>Eukaryota</taxon>
        <taxon>Metazoa</taxon>
        <taxon>Ecdysozoa</taxon>
        <taxon>Arthropoda</taxon>
        <taxon>Hexapoda</taxon>
        <taxon>Insecta</taxon>
        <taxon>Pterygota</taxon>
        <taxon>Neoptera</taxon>
        <taxon>Endopterygota</taxon>
        <taxon>Coleoptera</taxon>
        <taxon>Polyphaga</taxon>
        <taxon>Cucujiformia</taxon>
        <taxon>Chrysomeloidea</taxon>
        <taxon>Chrysomelidae</taxon>
        <taxon>Galerucinae</taxon>
        <taxon>Alticini</taxon>
        <taxon>Psylliodes</taxon>
    </lineage>
</organism>
<dbReference type="OrthoDB" id="10037534at2759"/>
<evidence type="ECO:0000256" key="4">
    <source>
        <dbReference type="ARBA" id="ARBA00023136"/>
    </source>
</evidence>
<feature type="transmembrane region" description="Helical" evidence="5">
    <location>
        <begin position="910"/>
        <end position="929"/>
    </location>
</feature>
<feature type="transmembrane region" description="Helical" evidence="5">
    <location>
        <begin position="941"/>
        <end position="964"/>
    </location>
</feature>
<dbReference type="CDD" id="cd15040">
    <property type="entry name" value="7tmB2_Adhesion"/>
    <property type="match status" value="1"/>
</dbReference>
<keyword evidence="7" id="KW-1185">Reference proteome</keyword>
<dbReference type="GO" id="GO:0016020">
    <property type="term" value="C:membrane"/>
    <property type="evidence" value="ECO:0007669"/>
    <property type="project" value="UniProtKB-SubCell"/>
</dbReference>
<dbReference type="Pfam" id="PF01825">
    <property type="entry name" value="GPS"/>
    <property type="match status" value="1"/>
</dbReference>
<dbReference type="PANTHER" id="PTHR47767:SF1">
    <property type="entry name" value="ADHESION G PROTEIN-COUPLED RECEPTOR G7"/>
    <property type="match status" value="1"/>
</dbReference>
<feature type="transmembrane region" description="Helical" evidence="5">
    <location>
        <begin position="1065"/>
        <end position="1087"/>
    </location>
</feature>
<dbReference type="InterPro" id="IPR000832">
    <property type="entry name" value="GPCR_2_secretin-like"/>
</dbReference>